<comment type="caution">
    <text evidence="2">The sequence shown here is derived from an EMBL/GenBank/DDBJ whole genome shotgun (WGS) entry which is preliminary data.</text>
</comment>
<dbReference type="InterPro" id="IPR020043">
    <property type="entry name" value="Deacetylase_Atu3266-like"/>
</dbReference>
<organism evidence="2 3">
    <name type="scientific">Leclercia barmai</name>
    <dbReference type="NCBI Taxonomy" id="2785629"/>
    <lineage>
        <taxon>Bacteria</taxon>
        <taxon>Pseudomonadati</taxon>
        <taxon>Pseudomonadota</taxon>
        <taxon>Gammaproteobacteria</taxon>
        <taxon>Enterobacterales</taxon>
        <taxon>Enterobacteriaceae</taxon>
        <taxon>Leclercia</taxon>
    </lineage>
</organism>
<dbReference type="RefSeq" id="WP_223075202.1">
    <property type="nucleotide sequence ID" value="NZ_JADMNK010000010.1"/>
</dbReference>
<dbReference type="PANTHER" id="PTHR42717">
    <property type="entry name" value="DIHYDROOROTASE-RELATED"/>
    <property type="match status" value="1"/>
</dbReference>
<dbReference type="InterPro" id="IPR011059">
    <property type="entry name" value="Metal-dep_hydrolase_composite"/>
</dbReference>
<feature type="domain" description="Amidohydrolase-related" evidence="1">
    <location>
        <begin position="53"/>
        <end position="359"/>
    </location>
</feature>
<keyword evidence="2" id="KW-0378">Hydrolase</keyword>
<sequence length="388" mass="42760">MKLDILIKNGLVADLDNAKYVNQNIGIVGNRIVDLRALESTDAETVIDAAGCIVLPGLIDFHAHVFHGGAAISVNPDVICLPNGVTSVVDAGSSGWVNYKLFRNSVINMAQTRIKSYLNVVNVGLSTLGGGPTGYLENTNPANFNVEKISQTLEENRDNILGLKLRYSQDIATGRNFSGDPFYATVGLARALNTTLCVHVTDSRLPADELISHFQTDDIYAHCFHGTGNAILRENGDLFPAIMEAKKRGVIFDCSNGVAHFDFKVARNAMEQDFYPDIISTDLTLRNSLRTDKVFSLLFIMSKYLNMGMSFFDVVRAVTHTPARLMKMHEQIGTLTPGALADIAIVKLRKEKIMFEDTKGAQLWGDHYIDNCATISNGQIVYRRQRLV</sequence>
<accession>A0ABS7S2G1</accession>
<evidence type="ECO:0000313" key="3">
    <source>
        <dbReference type="Proteomes" id="UP000706580"/>
    </source>
</evidence>
<dbReference type="GO" id="GO:0016787">
    <property type="term" value="F:hydrolase activity"/>
    <property type="evidence" value="ECO:0007669"/>
    <property type="project" value="UniProtKB-KW"/>
</dbReference>
<dbReference type="Proteomes" id="UP000706580">
    <property type="component" value="Unassembled WGS sequence"/>
</dbReference>
<evidence type="ECO:0000313" key="2">
    <source>
        <dbReference type="EMBL" id="MBZ0059523.1"/>
    </source>
</evidence>
<evidence type="ECO:0000259" key="1">
    <source>
        <dbReference type="Pfam" id="PF01979"/>
    </source>
</evidence>
<reference evidence="2 3" key="1">
    <citation type="submission" date="2020-11" db="EMBL/GenBank/DDBJ databases">
        <title>Draft Genome of Enterobacter sp. strain EMC7.</title>
        <authorList>
            <person name="Barman P."/>
            <person name="Sinha S."/>
            <person name="Sen S."/>
            <person name="Chakraborty R."/>
        </authorList>
    </citation>
    <scope>NUCLEOTIDE SEQUENCE [LARGE SCALE GENOMIC DNA]</scope>
    <source>
        <strain evidence="2 3">EMC7</strain>
    </source>
</reference>
<protein>
    <submittedName>
        <fullName evidence="2">Metallo-dependent hydrolase</fullName>
    </submittedName>
</protein>
<name>A0ABS7S2G1_9ENTR</name>
<gene>
    <name evidence="2" type="ORF">ITX56_17285</name>
</gene>
<dbReference type="Gene3D" id="3.20.20.140">
    <property type="entry name" value="Metal-dependent hydrolases"/>
    <property type="match status" value="1"/>
</dbReference>
<dbReference type="InterPro" id="IPR006680">
    <property type="entry name" value="Amidohydro-rel"/>
</dbReference>
<dbReference type="Gene3D" id="2.30.40.10">
    <property type="entry name" value="Urease, subunit C, domain 1"/>
    <property type="match status" value="1"/>
</dbReference>
<dbReference type="EMBL" id="JADMNK010000010">
    <property type="protein sequence ID" value="MBZ0059523.1"/>
    <property type="molecule type" value="Genomic_DNA"/>
</dbReference>
<dbReference type="SUPFAM" id="SSF51556">
    <property type="entry name" value="Metallo-dependent hydrolases"/>
    <property type="match status" value="1"/>
</dbReference>
<dbReference type="PANTHER" id="PTHR42717:SF1">
    <property type="entry name" value="IMIDAZOLONEPROPIONASE AND RELATED AMIDOHYDROLASES"/>
    <property type="match status" value="1"/>
</dbReference>
<proteinExistence type="predicted"/>
<keyword evidence="3" id="KW-1185">Reference proteome</keyword>
<dbReference type="SUPFAM" id="SSF51338">
    <property type="entry name" value="Composite domain of metallo-dependent hydrolases"/>
    <property type="match status" value="1"/>
</dbReference>
<dbReference type="NCBIfam" id="NF009060">
    <property type="entry name" value="PRK12394.1"/>
    <property type="match status" value="1"/>
</dbReference>
<dbReference type="Pfam" id="PF01979">
    <property type="entry name" value="Amidohydro_1"/>
    <property type="match status" value="1"/>
</dbReference>
<dbReference type="InterPro" id="IPR032466">
    <property type="entry name" value="Metal_Hydrolase"/>
</dbReference>